<organism evidence="1 2">
    <name type="scientific">Mycoplana rhizolycopersici</name>
    <dbReference type="NCBI Taxonomy" id="2746702"/>
    <lineage>
        <taxon>Bacteria</taxon>
        <taxon>Pseudomonadati</taxon>
        <taxon>Pseudomonadota</taxon>
        <taxon>Alphaproteobacteria</taxon>
        <taxon>Hyphomicrobiales</taxon>
        <taxon>Rhizobiaceae</taxon>
        <taxon>Mycoplana</taxon>
    </lineage>
</organism>
<dbReference type="EMBL" id="JABXYK010000006">
    <property type="protein sequence ID" value="NVP55971.1"/>
    <property type="molecule type" value="Genomic_DNA"/>
</dbReference>
<gene>
    <name evidence="1" type="ORF">HV823_11975</name>
</gene>
<accession>A0ABX2QDY0</accession>
<proteinExistence type="predicted"/>
<dbReference type="Proteomes" id="UP000659172">
    <property type="component" value="Unassembled WGS sequence"/>
</dbReference>
<reference evidence="1 2" key="1">
    <citation type="submission" date="2020-06" db="EMBL/GenBank/DDBJ databases">
        <title>Rhizobium sp.nov. isolated from the tomato plant.</title>
        <authorList>
            <person name="Thin K.K."/>
            <person name="Zhang X."/>
            <person name="He S."/>
        </authorList>
    </citation>
    <scope>NUCLEOTIDE SEQUENCE [LARGE SCALE GENOMIC DNA]</scope>
    <source>
        <strain evidence="1 2">DBTS2</strain>
    </source>
</reference>
<protein>
    <submittedName>
        <fullName evidence="1">Uncharacterized protein</fullName>
    </submittedName>
</protein>
<name>A0ABX2QDY0_9HYPH</name>
<keyword evidence="2" id="KW-1185">Reference proteome</keyword>
<dbReference type="RefSeq" id="WP_176949952.1">
    <property type="nucleotide sequence ID" value="NZ_JABXYK010000006.1"/>
</dbReference>
<comment type="caution">
    <text evidence="1">The sequence shown here is derived from an EMBL/GenBank/DDBJ whole genome shotgun (WGS) entry which is preliminary data.</text>
</comment>
<sequence>MNSYMTRALRARDPRFARILGKLGYERTDLVAAEPKSKPKVQPAKADDLTVLRDQYFKSIGKRPYHGWDADALRAKIKEAGAA</sequence>
<evidence type="ECO:0000313" key="2">
    <source>
        <dbReference type="Proteomes" id="UP000659172"/>
    </source>
</evidence>
<evidence type="ECO:0000313" key="1">
    <source>
        <dbReference type="EMBL" id="NVP55971.1"/>
    </source>
</evidence>